<name>A0ACC5W0Z0_9BACT</name>
<organism evidence="1 2">
    <name type="scientific">Campylobacter molothri</name>
    <dbReference type="NCBI Taxonomy" id="1032242"/>
    <lineage>
        <taxon>Bacteria</taxon>
        <taxon>Pseudomonadati</taxon>
        <taxon>Campylobacterota</taxon>
        <taxon>Epsilonproteobacteria</taxon>
        <taxon>Campylobacterales</taxon>
        <taxon>Campylobacteraceae</taxon>
        <taxon>Campylobacter</taxon>
    </lineage>
</organism>
<accession>A0ACC5W0Z0</accession>
<proteinExistence type="predicted"/>
<evidence type="ECO:0000313" key="1">
    <source>
        <dbReference type="EMBL" id="MBZ7974614.1"/>
    </source>
</evidence>
<evidence type="ECO:0000313" key="2">
    <source>
        <dbReference type="Proteomes" id="UP001319828"/>
    </source>
</evidence>
<reference evidence="1" key="1">
    <citation type="submission" date="2020-07" db="EMBL/GenBank/DDBJ databases">
        <title>Campylobacter molothri sp. nov. isolated from wild birds.</title>
        <authorList>
            <person name="Miller W.G."/>
            <person name="Chapman M.H."/>
            <person name="Yee E."/>
            <person name="Lopes B.S."/>
            <person name="Forbes K.J."/>
        </authorList>
    </citation>
    <scope>NUCLEOTIDE SEQUENCE</scope>
    <source>
        <strain evidence="1">RM9754</strain>
    </source>
</reference>
<protein>
    <submittedName>
        <fullName evidence="1">Uncharacterized protein</fullName>
    </submittedName>
</protein>
<comment type="caution">
    <text evidence="1">The sequence shown here is derived from an EMBL/GenBank/DDBJ whole genome shotgun (WGS) entry which is preliminary data.</text>
</comment>
<sequence length="94" mass="10991">MSYTSCSFDNAYDEFEKANDLRDKELIETEINSNEIFMDIDIKLEELQNELLAISNDDDKTTALIGAYKDEFFNDMLDLLQNITSFKNKYKNLV</sequence>
<dbReference type="EMBL" id="JACHUQ010000006">
    <property type="protein sequence ID" value="MBZ7974614.1"/>
    <property type="molecule type" value="Genomic_DNA"/>
</dbReference>
<dbReference type="Proteomes" id="UP001319828">
    <property type="component" value="Unassembled WGS sequence"/>
</dbReference>
<keyword evidence="2" id="KW-1185">Reference proteome</keyword>
<gene>
    <name evidence="1" type="ORF">H2252_04395</name>
</gene>